<dbReference type="SUPFAM" id="SSF48264">
    <property type="entry name" value="Cytochrome P450"/>
    <property type="match status" value="1"/>
</dbReference>
<dbReference type="InterPro" id="IPR036396">
    <property type="entry name" value="Cyt_P450_sf"/>
</dbReference>
<dbReference type="PANTHER" id="PTHR47947:SF13">
    <property type="entry name" value="CYTOCHROME P450, FAMILY 81, SUBFAMILY K, POLYPEPTIDE 1-RELATED"/>
    <property type="match status" value="1"/>
</dbReference>
<dbReference type="GO" id="GO:0016705">
    <property type="term" value="F:oxidoreductase activity, acting on paired donors, with incorporation or reduction of molecular oxygen"/>
    <property type="evidence" value="ECO:0007669"/>
    <property type="project" value="InterPro"/>
</dbReference>
<dbReference type="PANTHER" id="PTHR47947">
    <property type="entry name" value="CYTOCHROME P450 82C3-RELATED"/>
    <property type="match status" value="1"/>
</dbReference>
<dbReference type="InterPro" id="IPR050651">
    <property type="entry name" value="Plant_Cytochrome_P450_Monoox"/>
</dbReference>
<keyword evidence="6" id="KW-1185">Reference proteome</keyword>
<comment type="caution">
    <text evidence="5">The sequence shown here is derived from an EMBL/GenBank/DDBJ whole genome shotgun (WGS) entry which is preliminary data.</text>
</comment>
<reference evidence="5" key="1">
    <citation type="journal article" date="2023" name="Plant J.">
        <title>The genome of the king protea, Protea cynaroides.</title>
        <authorList>
            <person name="Chang J."/>
            <person name="Duong T.A."/>
            <person name="Schoeman C."/>
            <person name="Ma X."/>
            <person name="Roodt D."/>
            <person name="Barker N."/>
            <person name="Li Z."/>
            <person name="Van de Peer Y."/>
            <person name="Mizrachi E."/>
        </authorList>
    </citation>
    <scope>NUCLEOTIDE SEQUENCE</scope>
    <source>
        <tissue evidence="5">Young leaves</tissue>
    </source>
</reference>
<evidence type="ECO:0000313" key="5">
    <source>
        <dbReference type="EMBL" id="KAJ4965476.1"/>
    </source>
</evidence>
<dbReference type="Gene3D" id="1.10.630.10">
    <property type="entry name" value="Cytochrome P450"/>
    <property type="match status" value="1"/>
</dbReference>
<gene>
    <name evidence="5" type="ORF">NE237_017325</name>
</gene>
<proteinExistence type="predicted"/>
<protein>
    <submittedName>
        <fullName evidence="5">Uncharacterized protein</fullName>
    </submittedName>
</protein>
<evidence type="ECO:0000256" key="4">
    <source>
        <dbReference type="ARBA" id="ARBA00023004"/>
    </source>
</evidence>
<dbReference type="AlphaFoldDB" id="A0A9Q0K7W7"/>
<sequence length="123" mass="14585">MMRMIAVKWFFGDEEVDVELREQFLEIMKDRYSNPTMNMNALDYLPILRWVGFQSEEKKMVRFNKKRDAFLQSLINQGQRRMCDSTKAMKGESKKTLVDAVLTLQQAEPEYFFDDIIKGIISE</sequence>
<evidence type="ECO:0000256" key="2">
    <source>
        <dbReference type="ARBA" id="ARBA00022723"/>
    </source>
</evidence>
<dbReference type="Proteomes" id="UP001141806">
    <property type="component" value="Unassembled WGS sequence"/>
</dbReference>
<dbReference type="GO" id="GO:0004497">
    <property type="term" value="F:monooxygenase activity"/>
    <property type="evidence" value="ECO:0007669"/>
    <property type="project" value="InterPro"/>
</dbReference>
<evidence type="ECO:0000256" key="1">
    <source>
        <dbReference type="ARBA" id="ARBA00022617"/>
    </source>
</evidence>
<keyword evidence="3" id="KW-0560">Oxidoreductase</keyword>
<dbReference type="OrthoDB" id="1055148at2759"/>
<organism evidence="5 6">
    <name type="scientific">Protea cynaroides</name>
    <dbReference type="NCBI Taxonomy" id="273540"/>
    <lineage>
        <taxon>Eukaryota</taxon>
        <taxon>Viridiplantae</taxon>
        <taxon>Streptophyta</taxon>
        <taxon>Embryophyta</taxon>
        <taxon>Tracheophyta</taxon>
        <taxon>Spermatophyta</taxon>
        <taxon>Magnoliopsida</taxon>
        <taxon>Proteales</taxon>
        <taxon>Proteaceae</taxon>
        <taxon>Protea</taxon>
    </lineage>
</organism>
<evidence type="ECO:0000256" key="3">
    <source>
        <dbReference type="ARBA" id="ARBA00023002"/>
    </source>
</evidence>
<accession>A0A9Q0K7W7</accession>
<dbReference type="EMBL" id="JAMYWD010000007">
    <property type="protein sequence ID" value="KAJ4965476.1"/>
    <property type="molecule type" value="Genomic_DNA"/>
</dbReference>
<evidence type="ECO:0000313" key="6">
    <source>
        <dbReference type="Proteomes" id="UP001141806"/>
    </source>
</evidence>
<keyword evidence="4" id="KW-0408">Iron</keyword>
<name>A0A9Q0K7W7_9MAGN</name>
<dbReference type="GO" id="GO:0020037">
    <property type="term" value="F:heme binding"/>
    <property type="evidence" value="ECO:0007669"/>
    <property type="project" value="InterPro"/>
</dbReference>
<dbReference type="GO" id="GO:0005506">
    <property type="term" value="F:iron ion binding"/>
    <property type="evidence" value="ECO:0007669"/>
    <property type="project" value="InterPro"/>
</dbReference>
<keyword evidence="2" id="KW-0479">Metal-binding</keyword>
<keyword evidence="1" id="KW-0349">Heme</keyword>